<dbReference type="Pfam" id="PF05866">
    <property type="entry name" value="RusA"/>
    <property type="match status" value="1"/>
</dbReference>
<accession>A0A2V1K3B1</accession>
<dbReference type="SUPFAM" id="SSF103084">
    <property type="entry name" value="Holliday junction resolvase RusA"/>
    <property type="match status" value="1"/>
</dbReference>
<reference evidence="2" key="1">
    <citation type="submission" date="2018-05" db="EMBL/GenBank/DDBJ databases">
        <authorList>
            <person name="Li Y."/>
        </authorList>
    </citation>
    <scope>NUCLEOTIDE SEQUENCE [LARGE SCALE GENOMIC DNA]</scope>
    <source>
        <strain evidence="2">3d-2-2</strain>
    </source>
</reference>
<dbReference type="EMBL" id="QETA01000001">
    <property type="protein sequence ID" value="PWF25571.1"/>
    <property type="molecule type" value="Genomic_DNA"/>
</dbReference>
<evidence type="ECO:0000313" key="1">
    <source>
        <dbReference type="EMBL" id="PWF25571.1"/>
    </source>
</evidence>
<organism evidence="1 2">
    <name type="scientific">Corticimicrobacter populi</name>
    <dbReference type="NCBI Taxonomy" id="2175229"/>
    <lineage>
        <taxon>Bacteria</taxon>
        <taxon>Pseudomonadati</taxon>
        <taxon>Pseudomonadota</taxon>
        <taxon>Betaproteobacteria</taxon>
        <taxon>Burkholderiales</taxon>
        <taxon>Alcaligenaceae</taxon>
        <taxon>Corticimicrobacter</taxon>
    </lineage>
</organism>
<dbReference type="GO" id="GO:0006310">
    <property type="term" value="P:DNA recombination"/>
    <property type="evidence" value="ECO:0007669"/>
    <property type="project" value="InterPro"/>
</dbReference>
<protein>
    <submittedName>
        <fullName evidence="1">RusA family crossover junction endodeoxyribonuclease</fullName>
    </submittedName>
</protein>
<evidence type="ECO:0000313" key="2">
    <source>
        <dbReference type="Proteomes" id="UP000245212"/>
    </source>
</evidence>
<dbReference type="GO" id="GO:0006281">
    <property type="term" value="P:DNA repair"/>
    <property type="evidence" value="ECO:0007669"/>
    <property type="project" value="InterPro"/>
</dbReference>
<comment type="caution">
    <text evidence="1">The sequence shown here is derived from an EMBL/GenBank/DDBJ whole genome shotgun (WGS) entry which is preliminary data.</text>
</comment>
<gene>
    <name evidence="1" type="ORF">DD235_02415</name>
</gene>
<proteinExistence type="predicted"/>
<dbReference type="Gene3D" id="3.30.1330.70">
    <property type="entry name" value="Holliday junction resolvase RusA"/>
    <property type="match status" value="1"/>
</dbReference>
<dbReference type="RefSeq" id="WP_109060976.1">
    <property type="nucleotide sequence ID" value="NZ_QETA01000001.1"/>
</dbReference>
<dbReference type="InterPro" id="IPR036614">
    <property type="entry name" value="RusA-like_sf"/>
</dbReference>
<name>A0A2V1K3B1_9BURK</name>
<dbReference type="Proteomes" id="UP000245212">
    <property type="component" value="Unassembled WGS sequence"/>
</dbReference>
<sequence length="142" mass="15223">MSVEITIPGIPVGKGRPRAARRGKHVTLYTPAKTVSYEGKVALAGQQAMAGLAPLLGPLVVTMGVYMPVPASWSKKKQQAALQGIELPAKKPDSDNVIKAVFDALNGVVWIDDVQVVDLALRKRYSLTPGVHMVVEQMRPAV</sequence>
<dbReference type="AlphaFoldDB" id="A0A2V1K3B1"/>
<dbReference type="InterPro" id="IPR008822">
    <property type="entry name" value="Endonuclease_RusA-like"/>
</dbReference>
<keyword evidence="2" id="KW-1185">Reference proteome</keyword>
<dbReference type="GO" id="GO:0000287">
    <property type="term" value="F:magnesium ion binding"/>
    <property type="evidence" value="ECO:0007669"/>
    <property type="project" value="InterPro"/>
</dbReference>